<keyword evidence="4" id="KW-1185">Reference proteome</keyword>
<dbReference type="InterPro" id="IPR036388">
    <property type="entry name" value="WH-like_DNA-bd_sf"/>
</dbReference>
<dbReference type="PATRIC" id="fig|702438.4.peg.771"/>
<sequence length="437" mass="51056">MANDTCAALAGQWVGSNSCYAAVFTEQIEKTGDNILWSNFLVDAPIVYSLMERRLLYFLTLQVKHRFTEKNLGVPDSWKELYFQMTDADLGQIGGKTRILQTYEALSKIGEKFVPIRISNKNGKTINGKVHWVDAFFYNSDTETYEVRVSPEIMPYLINLTKSFTTFNAKTAMLLTSKFGQKFYELCSQFSTDYQHIDKQGRRYKKNVIPIDIENFRRIFNLEDVIDPRTKKIITKGKYKNFNDIRRRVIEPSLTELYDLYIAGRSNVWFDYMLEKTGRKITRIYLFIYNHEHPKEDSIQPWAEGDKPLCPFEEVNFPVEVKKVKGSSIVEELKDCSIEQLQVFVETVLNRYLKPSETQYCIRYTKTQKHNLHDAFMQILQVVRDKEQQSKFSSGTAAYKRKSILQFALNENLKEFGWNIPAPKSQNTIQMNFQTVI</sequence>
<evidence type="ECO:0000259" key="2">
    <source>
        <dbReference type="Pfam" id="PF01051"/>
    </source>
</evidence>
<dbReference type="RefSeq" id="WP_004379749.1">
    <property type="nucleotide sequence ID" value="NZ_JH114215.1"/>
</dbReference>
<dbReference type="GO" id="GO:0006270">
    <property type="term" value="P:DNA replication initiation"/>
    <property type="evidence" value="ECO:0007669"/>
    <property type="project" value="InterPro"/>
</dbReference>
<reference evidence="3 4" key="1">
    <citation type="submission" date="2011-07" db="EMBL/GenBank/DDBJ databases">
        <title>The Genome Sequence of Prevotella oulorum F0390.</title>
        <authorList>
            <consortium name="The Broad Institute Genome Sequencing Platform"/>
            <consortium name="The Broad Institute Genome Sequencing Center for Infectious Disease"/>
            <person name="Earl A."/>
            <person name="Ward D."/>
            <person name="Feldgarden M."/>
            <person name="Gevers D."/>
            <person name="Izard J."/>
            <person name="Ganesan A."/>
            <person name="Baranova O.V."/>
            <person name="Blanton J.M."/>
            <person name="Tanner A.C."/>
            <person name="Dewhirst F.E."/>
            <person name="Young S.K."/>
            <person name="Zeng Q."/>
            <person name="Gargeya S."/>
            <person name="Fitzgerald M."/>
            <person name="Haas B."/>
            <person name="Abouelleil A."/>
            <person name="Alvarado L."/>
            <person name="Arachchi H.M."/>
            <person name="Berlin A."/>
            <person name="Brown A."/>
            <person name="Chapman S.B."/>
            <person name="Chen Z."/>
            <person name="Dunbar C."/>
            <person name="Freedman E."/>
            <person name="Gearin G."/>
            <person name="Gellesch M."/>
            <person name="Goldberg J."/>
            <person name="Griggs A."/>
            <person name="Gujja S."/>
            <person name="Heiman D."/>
            <person name="Howarth C."/>
            <person name="Larson L."/>
            <person name="Lui A."/>
            <person name="MacDonald P.J.P."/>
            <person name="Mehta T."/>
            <person name="Montmayeur A."/>
            <person name="Murphy C."/>
            <person name="Neiman D."/>
            <person name="Pearson M."/>
            <person name="Priest M."/>
            <person name="Roberts A."/>
            <person name="Saif S."/>
            <person name="Shea T."/>
            <person name="Shenoy N."/>
            <person name="Sisk P."/>
            <person name="Stolte C."/>
            <person name="Sykes S."/>
            <person name="Wortman J."/>
            <person name="Nusbaum C."/>
            <person name="Birren B."/>
        </authorList>
    </citation>
    <scope>NUCLEOTIDE SEQUENCE [LARGE SCALE GENOMIC DNA]</scope>
    <source>
        <strain evidence="3 4">F0390</strain>
    </source>
</reference>
<evidence type="ECO:0000313" key="4">
    <source>
        <dbReference type="Proteomes" id="UP000005141"/>
    </source>
</evidence>
<dbReference type="GO" id="GO:0003887">
    <property type="term" value="F:DNA-directed DNA polymerase activity"/>
    <property type="evidence" value="ECO:0007669"/>
    <property type="project" value="InterPro"/>
</dbReference>
<dbReference type="InterPro" id="IPR000525">
    <property type="entry name" value="Initiator_Rep_WH1"/>
</dbReference>
<evidence type="ECO:0000256" key="1">
    <source>
        <dbReference type="ARBA" id="ARBA00038283"/>
    </source>
</evidence>
<organism evidence="3 4">
    <name type="scientific">Segatella oulorum F0390</name>
    <dbReference type="NCBI Taxonomy" id="702438"/>
    <lineage>
        <taxon>Bacteria</taxon>
        <taxon>Pseudomonadati</taxon>
        <taxon>Bacteroidota</taxon>
        <taxon>Bacteroidia</taxon>
        <taxon>Bacteroidales</taxon>
        <taxon>Prevotellaceae</taxon>
        <taxon>Segatella</taxon>
    </lineage>
</organism>
<protein>
    <recommendedName>
        <fullName evidence="2">Initiator Rep protein WH1 domain-containing protein</fullName>
    </recommendedName>
</protein>
<name>G1WAA3_9BACT</name>
<dbReference type="SUPFAM" id="SSF46785">
    <property type="entry name" value="Winged helix' DNA-binding domain"/>
    <property type="match status" value="2"/>
</dbReference>
<dbReference type="InterPro" id="IPR036390">
    <property type="entry name" value="WH_DNA-bd_sf"/>
</dbReference>
<feature type="domain" description="Initiator Rep protein WH1" evidence="2">
    <location>
        <begin position="38"/>
        <end position="188"/>
    </location>
</feature>
<comment type="similarity">
    <text evidence="1">Belongs to the initiator RepB protein family.</text>
</comment>
<dbReference type="eggNOG" id="COG5527">
    <property type="taxonomic scope" value="Bacteria"/>
</dbReference>
<dbReference type="Proteomes" id="UP000005141">
    <property type="component" value="Unassembled WGS sequence"/>
</dbReference>
<proteinExistence type="inferred from homology"/>
<dbReference type="EMBL" id="ADGI01000025">
    <property type="protein sequence ID" value="EGV33512.1"/>
    <property type="molecule type" value="Genomic_DNA"/>
</dbReference>
<dbReference type="HOGENOM" id="CLU_707607_0_0_10"/>
<evidence type="ECO:0000313" key="3">
    <source>
        <dbReference type="EMBL" id="EGV33512.1"/>
    </source>
</evidence>
<comment type="caution">
    <text evidence="3">The sequence shown here is derived from an EMBL/GenBank/DDBJ whole genome shotgun (WGS) entry which is preliminary data.</text>
</comment>
<accession>G1WAA3</accession>
<gene>
    <name evidence="3" type="ORF">HMPREF9431_00748</name>
</gene>
<dbReference type="AlphaFoldDB" id="G1WAA3"/>
<dbReference type="Gene3D" id="1.10.10.10">
    <property type="entry name" value="Winged helix-like DNA-binding domain superfamily/Winged helix DNA-binding domain"/>
    <property type="match status" value="2"/>
</dbReference>
<dbReference type="Pfam" id="PF21205">
    <property type="entry name" value="Rep3_C"/>
    <property type="match status" value="1"/>
</dbReference>
<dbReference type="Pfam" id="PF01051">
    <property type="entry name" value="Rep3_N"/>
    <property type="match status" value="1"/>
</dbReference>
<dbReference type="OrthoDB" id="1057730at2"/>
<dbReference type="GeneID" id="95425454"/>